<name>A0AC61DFD5_9FIRM</name>
<comment type="caution">
    <text evidence="1">The sequence shown here is derived from an EMBL/GenBank/DDBJ whole genome shotgun (WGS) entry which is preliminary data.</text>
</comment>
<dbReference type="Proteomes" id="UP000224460">
    <property type="component" value="Unassembled WGS sequence"/>
</dbReference>
<sequence length="288" mass="32100">MNTHYDIAIIGTGPAGLSAAINAKVRNKKFILFGNDHLSMKLEKAHQINNYLGFPGITGQQMQTLFQEHLKEMEIEITEKKVTNIYHMGDYFSILANNEIFESKTIILATGVQVGKRFEGEDTFLGRGVSYCATCDGNFYRGKVVTVIAYDKKEEEEANFLADIANKVYYIPMYREEVEVDKKIEVIRDRPVEIIGVQQVTKLIMQNRELDTDGIFILRDTISPSTLLPGLETNENHVKVDRLMQTSLPGCFAAGDIVGKPYQYIKAAGEGNIAALSAASYVDAKAKA</sequence>
<evidence type="ECO:0000313" key="2">
    <source>
        <dbReference type="Proteomes" id="UP000224460"/>
    </source>
</evidence>
<proteinExistence type="predicted"/>
<protein>
    <submittedName>
        <fullName evidence="1">Thioredoxin reductase</fullName>
    </submittedName>
</protein>
<keyword evidence="2" id="KW-1185">Reference proteome</keyword>
<dbReference type="EMBL" id="PEDL01000001">
    <property type="protein sequence ID" value="PHV71970.1"/>
    <property type="molecule type" value="Genomic_DNA"/>
</dbReference>
<accession>A0AC61DFD5</accession>
<evidence type="ECO:0000313" key="1">
    <source>
        <dbReference type="EMBL" id="PHV71970.1"/>
    </source>
</evidence>
<organism evidence="1 2">
    <name type="scientific">Sporanaerobium hydrogeniformans</name>
    <dbReference type="NCBI Taxonomy" id="3072179"/>
    <lineage>
        <taxon>Bacteria</taxon>
        <taxon>Bacillati</taxon>
        <taxon>Bacillota</taxon>
        <taxon>Clostridia</taxon>
        <taxon>Lachnospirales</taxon>
        <taxon>Lachnospiraceae</taxon>
        <taxon>Sporanaerobium</taxon>
    </lineage>
</organism>
<gene>
    <name evidence="1" type="ORF">CS063_00400</name>
</gene>
<reference evidence="1" key="1">
    <citation type="submission" date="2017-10" db="EMBL/GenBank/DDBJ databases">
        <title>Genome sequence of cellulolytic Lachnospiraceae bacterium XHS1971 isolated from hotspring sediment.</title>
        <authorList>
            <person name="Vasudevan G."/>
            <person name="Joshi A.J."/>
            <person name="Hivarkar S."/>
            <person name="Lanjekar V.B."/>
            <person name="Dhakephalkar P.K."/>
            <person name="Dagar S."/>
        </authorList>
    </citation>
    <scope>NUCLEOTIDE SEQUENCE</scope>
    <source>
        <strain evidence="1">XHS1971</strain>
    </source>
</reference>